<sequence length="89" mass="10028">MEEGGSEERKKEDGERFSVIYRRVNQSRRTDPSLLVIDCELFYIRLGGTRSRGKLHIGTEEIDLAVGGIRVVWTVESKDAAVSVLMNSD</sequence>
<evidence type="ECO:0000313" key="2">
    <source>
        <dbReference type="Proteomes" id="UP000274131"/>
    </source>
</evidence>
<dbReference type="WBParaSite" id="EVEC_0000797701-mRNA-1">
    <property type="protein sequence ID" value="EVEC_0000797701-mRNA-1"/>
    <property type="gene ID" value="EVEC_0000797701"/>
</dbReference>
<protein>
    <submittedName>
        <fullName evidence="3">PH domain-containing protein</fullName>
    </submittedName>
</protein>
<accession>A0A0N4VBR1</accession>
<gene>
    <name evidence="1" type="ORF">EVEC_LOCUS7461</name>
</gene>
<reference evidence="3" key="1">
    <citation type="submission" date="2017-02" db="UniProtKB">
        <authorList>
            <consortium name="WormBaseParasite"/>
        </authorList>
    </citation>
    <scope>IDENTIFICATION</scope>
</reference>
<dbReference type="EMBL" id="UXUI01008932">
    <property type="protein sequence ID" value="VDD92710.1"/>
    <property type="molecule type" value="Genomic_DNA"/>
</dbReference>
<keyword evidence="2" id="KW-1185">Reference proteome</keyword>
<evidence type="ECO:0000313" key="3">
    <source>
        <dbReference type="WBParaSite" id="EVEC_0000797701-mRNA-1"/>
    </source>
</evidence>
<evidence type="ECO:0000313" key="1">
    <source>
        <dbReference type="EMBL" id="VDD92710.1"/>
    </source>
</evidence>
<name>A0A0N4VBR1_ENTVE</name>
<proteinExistence type="predicted"/>
<organism evidence="3">
    <name type="scientific">Enterobius vermicularis</name>
    <name type="common">Human pinworm</name>
    <dbReference type="NCBI Taxonomy" id="51028"/>
    <lineage>
        <taxon>Eukaryota</taxon>
        <taxon>Metazoa</taxon>
        <taxon>Ecdysozoa</taxon>
        <taxon>Nematoda</taxon>
        <taxon>Chromadorea</taxon>
        <taxon>Rhabditida</taxon>
        <taxon>Spirurina</taxon>
        <taxon>Oxyuridomorpha</taxon>
        <taxon>Oxyuroidea</taxon>
        <taxon>Oxyuridae</taxon>
        <taxon>Enterobius</taxon>
    </lineage>
</organism>
<dbReference type="AlphaFoldDB" id="A0A0N4VBR1"/>
<dbReference type="Proteomes" id="UP000274131">
    <property type="component" value="Unassembled WGS sequence"/>
</dbReference>
<reference evidence="1 2" key="2">
    <citation type="submission" date="2018-10" db="EMBL/GenBank/DDBJ databases">
        <authorList>
            <consortium name="Pathogen Informatics"/>
        </authorList>
    </citation>
    <scope>NUCLEOTIDE SEQUENCE [LARGE SCALE GENOMIC DNA]</scope>
</reference>